<proteinExistence type="inferred from homology"/>
<reference evidence="4 5" key="1">
    <citation type="journal article" date="2022" name="Nat. Plants">
        <title>Genomes of leafy and leafless Platanthera orchids illuminate the evolution of mycoheterotrophy.</title>
        <authorList>
            <person name="Li M.H."/>
            <person name="Liu K.W."/>
            <person name="Li Z."/>
            <person name="Lu H.C."/>
            <person name="Ye Q.L."/>
            <person name="Zhang D."/>
            <person name="Wang J.Y."/>
            <person name="Li Y.F."/>
            <person name="Zhong Z.M."/>
            <person name="Liu X."/>
            <person name="Yu X."/>
            <person name="Liu D.K."/>
            <person name="Tu X.D."/>
            <person name="Liu B."/>
            <person name="Hao Y."/>
            <person name="Liao X.Y."/>
            <person name="Jiang Y.T."/>
            <person name="Sun W.H."/>
            <person name="Chen J."/>
            <person name="Chen Y.Q."/>
            <person name="Ai Y."/>
            <person name="Zhai J.W."/>
            <person name="Wu S.S."/>
            <person name="Zhou Z."/>
            <person name="Hsiao Y.Y."/>
            <person name="Wu W.L."/>
            <person name="Chen Y.Y."/>
            <person name="Lin Y.F."/>
            <person name="Hsu J.L."/>
            <person name="Li C.Y."/>
            <person name="Wang Z.W."/>
            <person name="Zhao X."/>
            <person name="Zhong W.Y."/>
            <person name="Ma X.K."/>
            <person name="Ma L."/>
            <person name="Huang J."/>
            <person name="Chen G.Z."/>
            <person name="Huang M.Z."/>
            <person name="Huang L."/>
            <person name="Peng D.H."/>
            <person name="Luo Y.B."/>
            <person name="Zou S.Q."/>
            <person name="Chen S.P."/>
            <person name="Lan S."/>
            <person name="Tsai W.C."/>
            <person name="Van de Peer Y."/>
            <person name="Liu Z.J."/>
        </authorList>
    </citation>
    <scope>NUCLEOTIDE SEQUENCE [LARGE SCALE GENOMIC DNA]</scope>
    <source>
        <strain evidence="4">Lor288</strain>
    </source>
</reference>
<sequence length="684" mass="74767">MDSEVAPELIYDQSLGLYYPAVSDYYGYYYTGPEPTSEWDSHQQFFGQDPQIAGMQTESLPNVYYIPSYGYVQSPYNPYNPSIPGAVIGTEASFIETHYPTNPPHQLVVSSPAYIPVGIDSSSDTVPNSYLNPLLTSTGALPATKPDGDSKKLPFAPQLAPINRSQAALVASDHLALSGFQTSSSLSHTAPISVANAVPAKQSSVGSLINGSVPGVNQQGTNQLSNLRAPSIYRPAKITLPSGNGYTNYGSDPNQWAAGNAGDKFRPRFQISGPWVNKTGSLPEQNRGPRTDPAKCQWVSPLCVKAYTTKAGTGNPEGNIIISADQYNRDDFIIDHDDAKFFVIKSYSEDDVHKSIKYNVWSSTPSGNKRLDNAFEEAHKLSIGQPKKCPIFLFFSVNASGQFCGVAEMMGSVDFHKDMDFWQQDKWLGSFPVKWHVIKDVSNTSLRHILLENNEYKPVTCSRDTQEIPFLQGMAMLRIFKKATLETSVLDDFMHYEERQRILVEEKSRISGRRYNGQFLPSSIVSSRKADAVVEIETSGTAEEPDDAREPHHLCDGPSFKADSHQEEIIEVAPDENATSVANTDDPNRLSSPQPASKAMQSTSRPTDLVILGRSKEQLDDGVNSIMKIGSLLIGSKPGEEDPAVGSQSDVITIGSMHIKVGKHAPRPPGLTALGAVPIDQNRS</sequence>
<feature type="compositionally biased region" description="Polar residues" evidence="2">
    <location>
        <begin position="577"/>
        <end position="606"/>
    </location>
</feature>
<dbReference type="EMBL" id="JBBWWR010000005">
    <property type="protein sequence ID" value="KAK8966081.1"/>
    <property type="molecule type" value="Genomic_DNA"/>
</dbReference>
<dbReference type="CDD" id="cd21134">
    <property type="entry name" value="YTH"/>
    <property type="match status" value="1"/>
</dbReference>
<organism evidence="4 5">
    <name type="scientific">Platanthera guangdongensis</name>
    <dbReference type="NCBI Taxonomy" id="2320717"/>
    <lineage>
        <taxon>Eukaryota</taxon>
        <taxon>Viridiplantae</taxon>
        <taxon>Streptophyta</taxon>
        <taxon>Embryophyta</taxon>
        <taxon>Tracheophyta</taxon>
        <taxon>Spermatophyta</taxon>
        <taxon>Magnoliopsida</taxon>
        <taxon>Liliopsida</taxon>
        <taxon>Asparagales</taxon>
        <taxon>Orchidaceae</taxon>
        <taxon>Orchidoideae</taxon>
        <taxon>Orchideae</taxon>
        <taxon>Orchidinae</taxon>
        <taxon>Platanthera</taxon>
    </lineage>
</organism>
<evidence type="ECO:0000256" key="1">
    <source>
        <dbReference type="RuleBase" id="RU369095"/>
    </source>
</evidence>
<comment type="caution">
    <text evidence="4">The sequence shown here is derived from an EMBL/GenBank/DDBJ whole genome shotgun (WGS) entry which is preliminary data.</text>
</comment>
<evidence type="ECO:0000259" key="3">
    <source>
        <dbReference type="PROSITE" id="PS50882"/>
    </source>
</evidence>
<dbReference type="PANTHER" id="PTHR12357">
    <property type="entry name" value="YTH YT521-B HOMOLOGY DOMAIN-CONTAINING"/>
    <property type="match status" value="1"/>
</dbReference>
<comment type="function">
    <text evidence="1">Specifically recognizes and binds N6-methyladenosine (m6A)-containing RNAs, and regulates mRNA stability. M6A is a modification present at internal sites of mRNAs and some non-coding RNAs and plays a role in mRNA stability and processing.</text>
</comment>
<dbReference type="PANTHER" id="PTHR12357:SF92">
    <property type="entry name" value="YTH DOMAIN-CONTAINING FAMILY PROTEIN"/>
    <property type="match status" value="1"/>
</dbReference>
<evidence type="ECO:0000256" key="2">
    <source>
        <dbReference type="SAM" id="MobiDB-lite"/>
    </source>
</evidence>
<feature type="region of interest" description="Disordered" evidence="2">
    <location>
        <begin position="572"/>
        <end position="606"/>
    </location>
</feature>
<evidence type="ECO:0000313" key="5">
    <source>
        <dbReference type="Proteomes" id="UP001412067"/>
    </source>
</evidence>
<dbReference type="Proteomes" id="UP001412067">
    <property type="component" value="Unassembled WGS sequence"/>
</dbReference>
<comment type="similarity">
    <text evidence="1">Belongs to the YTHDF family.</text>
</comment>
<dbReference type="InterPro" id="IPR007275">
    <property type="entry name" value="YTH_domain"/>
</dbReference>
<dbReference type="Gene3D" id="3.10.590.10">
    <property type="entry name" value="ph1033 like domains"/>
    <property type="match status" value="1"/>
</dbReference>
<feature type="domain" description="YTH" evidence="3">
    <location>
        <begin position="339"/>
        <end position="480"/>
    </location>
</feature>
<dbReference type="PROSITE" id="PS50882">
    <property type="entry name" value="YTH"/>
    <property type="match status" value="1"/>
</dbReference>
<feature type="region of interest" description="Disordered" evidence="2">
    <location>
        <begin position="663"/>
        <end position="684"/>
    </location>
</feature>
<gene>
    <name evidence="4" type="ORF">KSP40_PGU007288</name>
</gene>
<evidence type="ECO:0000313" key="4">
    <source>
        <dbReference type="EMBL" id="KAK8966081.1"/>
    </source>
</evidence>
<dbReference type="Pfam" id="PF04146">
    <property type="entry name" value="YTH"/>
    <property type="match status" value="1"/>
</dbReference>
<dbReference type="InterPro" id="IPR045168">
    <property type="entry name" value="YTH_prot"/>
</dbReference>
<keyword evidence="5" id="KW-1185">Reference proteome</keyword>
<keyword evidence="1" id="KW-0694">RNA-binding</keyword>
<accession>A0ABR2MRI8</accession>
<name>A0ABR2MRI8_9ASPA</name>
<protein>
    <recommendedName>
        <fullName evidence="1">YTH domain-containing family protein</fullName>
    </recommendedName>
</protein>